<accession>A0A150MCJ9</accession>
<dbReference type="GO" id="GO:0019350">
    <property type="term" value="P:teichoic acid biosynthetic process"/>
    <property type="evidence" value="ECO:0007669"/>
    <property type="project" value="UniProtKB-KW"/>
</dbReference>
<evidence type="ECO:0000256" key="1">
    <source>
        <dbReference type="ARBA" id="ARBA00004202"/>
    </source>
</evidence>
<name>A0A150MCJ9_9BACI</name>
<evidence type="ECO:0000256" key="3">
    <source>
        <dbReference type="ARBA" id="ARBA00022475"/>
    </source>
</evidence>
<evidence type="ECO:0000313" key="8">
    <source>
        <dbReference type="Proteomes" id="UP000075683"/>
    </source>
</evidence>
<dbReference type="InterPro" id="IPR007554">
    <property type="entry name" value="Glycerophosphate_synth"/>
</dbReference>
<dbReference type="Gene3D" id="3.40.50.11820">
    <property type="match status" value="1"/>
</dbReference>
<evidence type="ECO:0000313" key="7">
    <source>
        <dbReference type="EMBL" id="KYD22128.1"/>
    </source>
</evidence>
<comment type="caution">
    <text evidence="7">The sequence shown here is derived from an EMBL/GenBank/DDBJ whole genome shotgun (WGS) entry which is preliminary data.</text>
</comment>
<dbReference type="PANTHER" id="PTHR37316:SF1">
    <property type="entry name" value="TEICHOIC ACID GLYCEROL-PHOSPHATE PRIMASE"/>
    <property type="match status" value="1"/>
</dbReference>
<keyword evidence="5" id="KW-0777">Teichoic acid biosynthesis</keyword>
<sequence length="406" mass="47689">MAEAAMAREILIEIYLAFFKAVFALFKWLPLQEKVTFVVSFKANPLAVYKEMERLNFPGKVVFLCKGNCYRSVKNAVKEKVYRIESNHLFHELAGIYHLATSKAIIVDNYYGFLAAASFKKGVECIQIWHAAGAVKTFGLKDKTIRNRSKRALKRFKKVYKQFHKVVVGSEEFGKIFQEAFQLSEANILPTGVPRTDFFYDRERHEEIRKDFYRKYPELKGKKIVLYAPTYRDYEEERALSLDVGRLYERWKGEYALLIRLHPSVQDRLDFDDYKGFAYDFSRYPEINDLLVIADYLVSDYSSVPFEYAILEKPMVFFPYDLEKYERERGLWKKYEEMVPGPIVRSTEELIACIENDSFDREKIRAFKETWNAYSQGFSSRNLVLYLSDSLALPQVQKRGMETTPL</sequence>
<comment type="subcellular location">
    <subcellularLocation>
        <location evidence="1">Cell membrane</location>
        <topology evidence="1">Peripheral membrane protein</topology>
    </subcellularLocation>
</comment>
<organism evidence="7 8">
    <name type="scientific">Caldibacillus debilis</name>
    <dbReference type="NCBI Taxonomy" id="301148"/>
    <lineage>
        <taxon>Bacteria</taxon>
        <taxon>Bacillati</taxon>
        <taxon>Bacillota</taxon>
        <taxon>Bacilli</taxon>
        <taxon>Bacillales</taxon>
        <taxon>Bacillaceae</taxon>
        <taxon>Caldibacillus</taxon>
    </lineage>
</organism>
<reference evidence="7 8" key="1">
    <citation type="submission" date="2016-01" db="EMBL/GenBank/DDBJ databases">
        <title>Draft Genome Sequences of Seven Thermophilic Sporeformers Isolated from Foods.</title>
        <authorList>
            <person name="Berendsen E.M."/>
            <person name="Wells-Bennik M.H."/>
            <person name="Krawcyk A.O."/>
            <person name="De Jong A."/>
            <person name="Holsappel S."/>
            <person name="Eijlander R.T."/>
            <person name="Kuipers O.P."/>
        </authorList>
    </citation>
    <scope>NUCLEOTIDE SEQUENCE [LARGE SCALE GENOMIC DNA]</scope>
    <source>
        <strain evidence="7 8">B4135</strain>
    </source>
</reference>
<dbReference type="Proteomes" id="UP000075683">
    <property type="component" value="Unassembled WGS sequence"/>
</dbReference>
<dbReference type="AlphaFoldDB" id="A0A150MCJ9"/>
<dbReference type="InterPro" id="IPR051612">
    <property type="entry name" value="Teichoic_Acid_Biosynth"/>
</dbReference>
<evidence type="ECO:0000256" key="6">
    <source>
        <dbReference type="ARBA" id="ARBA00023136"/>
    </source>
</evidence>
<dbReference type="PANTHER" id="PTHR37316">
    <property type="entry name" value="TEICHOIC ACID GLYCEROL-PHOSPHATE PRIMASE"/>
    <property type="match status" value="1"/>
</dbReference>
<dbReference type="SUPFAM" id="SSF53756">
    <property type="entry name" value="UDP-Glycosyltransferase/glycogen phosphorylase"/>
    <property type="match status" value="1"/>
</dbReference>
<dbReference type="RefSeq" id="WP_235597133.1">
    <property type="nucleotide sequence ID" value="NZ_LQYT01000013.1"/>
</dbReference>
<dbReference type="InterPro" id="IPR043148">
    <property type="entry name" value="TagF_C"/>
</dbReference>
<keyword evidence="3" id="KW-1003">Cell membrane</keyword>
<keyword evidence="6" id="KW-0472">Membrane</keyword>
<dbReference type="EMBL" id="LQYT01000013">
    <property type="protein sequence ID" value="KYD22128.1"/>
    <property type="molecule type" value="Genomic_DNA"/>
</dbReference>
<comment type="similarity">
    <text evidence="2">Belongs to the CDP-glycerol glycerophosphotransferase family.</text>
</comment>
<protein>
    <recommendedName>
        <fullName evidence="9">CDP-glycerol glycerophosphotransferase family protein</fullName>
    </recommendedName>
</protein>
<evidence type="ECO:0008006" key="9">
    <source>
        <dbReference type="Google" id="ProtNLM"/>
    </source>
</evidence>
<proteinExistence type="inferred from homology"/>
<dbReference type="GO" id="GO:0047355">
    <property type="term" value="F:CDP-glycerol glycerophosphotransferase activity"/>
    <property type="evidence" value="ECO:0007669"/>
    <property type="project" value="InterPro"/>
</dbReference>
<evidence type="ECO:0000256" key="2">
    <source>
        <dbReference type="ARBA" id="ARBA00010488"/>
    </source>
</evidence>
<dbReference type="InterPro" id="IPR043149">
    <property type="entry name" value="TagF_N"/>
</dbReference>
<dbReference type="STRING" id="301148.B4135_1473"/>
<dbReference type="GO" id="GO:0005886">
    <property type="term" value="C:plasma membrane"/>
    <property type="evidence" value="ECO:0007669"/>
    <property type="project" value="UniProtKB-SubCell"/>
</dbReference>
<keyword evidence="4" id="KW-0808">Transferase</keyword>
<dbReference type="PATRIC" id="fig|301148.3.peg.880"/>
<evidence type="ECO:0000256" key="4">
    <source>
        <dbReference type="ARBA" id="ARBA00022679"/>
    </source>
</evidence>
<dbReference type="Pfam" id="PF04464">
    <property type="entry name" value="Glyphos_transf"/>
    <property type="match status" value="1"/>
</dbReference>
<evidence type="ECO:0000256" key="5">
    <source>
        <dbReference type="ARBA" id="ARBA00022944"/>
    </source>
</evidence>
<gene>
    <name evidence="7" type="ORF">B4135_1473</name>
</gene>
<dbReference type="Gene3D" id="3.40.50.12580">
    <property type="match status" value="1"/>
</dbReference>